<keyword evidence="1" id="KW-0472">Membrane</keyword>
<dbReference type="eggNOG" id="COG3745">
    <property type="taxonomic scope" value="Bacteria"/>
</dbReference>
<reference evidence="4" key="1">
    <citation type="submission" date="2011-07" db="EMBL/GenBank/DDBJ databases">
        <title>Complete genome sequence of Acetobacterium woodii.</title>
        <authorList>
            <person name="Poehlein A."/>
            <person name="Schmidt S."/>
            <person name="Kaster A.-K."/>
            <person name="Goenrich M."/>
            <person name="Vollmers J."/>
            <person name="Thuermer A."/>
            <person name="Gottschalk G."/>
            <person name="Thauer R.K."/>
            <person name="Daniel R."/>
            <person name="Mueller V."/>
        </authorList>
    </citation>
    <scope>NUCLEOTIDE SEQUENCE [LARGE SCALE GENOMIC DNA]</scope>
    <source>
        <strain evidence="4">ATCC 29683 / DSM 1030 / JCM 2381 / KCTC 1655 / WB1</strain>
    </source>
</reference>
<keyword evidence="4" id="KW-1185">Reference proteome</keyword>
<protein>
    <submittedName>
        <fullName evidence="3">SAF domain containing protein</fullName>
    </submittedName>
</protein>
<evidence type="ECO:0000256" key="1">
    <source>
        <dbReference type="SAM" id="Phobius"/>
    </source>
</evidence>
<dbReference type="AlphaFoldDB" id="H6LDE5"/>
<organism evidence="3 4">
    <name type="scientific">Acetobacterium woodii (strain ATCC 29683 / DSM 1030 / JCM 2381 / KCTC 1655 / WB1)</name>
    <dbReference type="NCBI Taxonomy" id="931626"/>
    <lineage>
        <taxon>Bacteria</taxon>
        <taxon>Bacillati</taxon>
        <taxon>Bacillota</taxon>
        <taxon>Clostridia</taxon>
        <taxon>Eubacteriales</taxon>
        <taxon>Eubacteriaceae</taxon>
        <taxon>Acetobacterium</taxon>
    </lineage>
</organism>
<proteinExistence type="predicted"/>
<keyword evidence="1" id="KW-0812">Transmembrane</keyword>
<dbReference type="SMART" id="SM00858">
    <property type="entry name" value="SAF"/>
    <property type="match status" value="1"/>
</dbReference>
<dbReference type="STRING" id="931626.Awo_c11330"/>
<dbReference type="EMBL" id="CP002987">
    <property type="protein sequence ID" value="AFA47917.1"/>
    <property type="molecule type" value="Genomic_DNA"/>
</dbReference>
<dbReference type="CDD" id="cd11614">
    <property type="entry name" value="SAF_CpaB_FlgA_like"/>
    <property type="match status" value="1"/>
</dbReference>
<dbReference type="Proteomes" id="UP000007177">
    <property type="component" value="Chromosome"/>
</dbReference>
<dbReference type="InterPro" id="IPR013974">
    <property type="entry name" value="SAF"/>
</dbReference>
<dbReference type="InterPro" id="IPR031571">
    <property type="entry name" value="RcpC_dom"/>
</dbReference>
<sequence>MKNKGKIVVGFFTVLISLLVAVVIPIVIGMIGNTTEIVKVKETIKANGELTRDNLEMVEMTNYNLPTNAIKNIDDVIGKYTTARLEPGDYVLESKLVGDLIESGNYLGLLDGNKQVVSVTVKDLASGMSGKLTAGDIVSIFNSAEMVNGLSKAYPELQYIKVLAVTTASGIDLEGEAYTKDSELPATVTLLVNQKQAELVTAMDKQGNPVFSLVFPHNGEESLANAFLEKQDQYFKTGNNNGSI</sequence>
<evidence type="ECO:0000259" key="2">
    <source>
        <dbReference type="SMART" id="SM00858"/>
    </source>
</evidence>
<dbReference type="Gene3D" id="3.90.1210.10">
    <property type="entry name" value="Antifreeze-like/N-acetylneuraminic acid synthase C-terminal domain"/>
    <property type="match status" value="1"/>
</dbReference>
<dbReference type="Pfam" id="PF08666">
    <property type="entry name" value="SAF"/>
    <property type="match status" value="1"/>
</dbReference>
<reference evidence="3 4" key="2">
    <citation type="journal article" date="2012" name="PLoS ONE">
        <title>An ancient pathway combining carbon dioxide fixation with the generation and utilization of a sodium ion gradient for ATP synthesis.</title>
        <authorList>
            <person name="Poehlein A."/>
            <person name="Schmidt S."/>
            <person name="Kaster A.K."/>
            <person name="Goenrich M."/>
            <person name="Vollmers J."/>
            <person name="Thurmer A."/>
            <person name="Bertsch J."/>
            <person name="Schuchmann K."/>
            <person name="Voigt B."/>
            <person name="Hecker M."/>
            <person name="Daniel R."/>
            <person name="Thauer R.K."/>
            <person name="Gottschalk G."/>
            <person name="Muller V."/>
        </authorList>
    </citation>
    <scope>NUCLEOTIDE SEQUENCE [LARGE SCALE GENOMIC DNA]</scope>
    <source>
        <strain evidence="4">ATCC 29683 / DSM 1030 / JCM 2381 / KCTC 1655 / WB1</strain>
    </source>
</reference>
<evidence type="ECO:0000313" key="3">
    <source>
        <dbReference type="EMBL" id="AFA47917.1"/>
    </source>
</evidence>
<dbReference type="RefSeq" id="WP_014355520.1">
    <property type="nucleotide sequence ID" value="NC_016894.1"/>
</dbReference>
<gene>
    <name evidence="3" type="ordered locus">Awo_c11330</name>
</gene>
<evidence type="ECO:0000313" key="4">
    <source>
        <dbReference type="Proteomes" id="UP000007177"/>
    </source>
</evidence>
<dbReference type="KEGG" id="awo:Awo_c11330"/>
<accession>H6LDE5</accession>
<keyword evidence="1" id="KW-1133">Transmembrane helix</keyword>
<dbReference type="HOGENOM" id="CLU_087270_0_0_9"/>
<name>H6LDE5_ACEWD</name>
<feature type="domain" description="SAF" evidence="2">
    <location>
        <begin position="35"/>
        <end position="97"/>
    </location>
</feature>
<dbReference type="OrthoDB" id="1953381at2"/>
<feature type="transmembrane region" description="Helical" evidence="1">
    <location>
        <begin position="7"/>
        <end position="31"/>
    </location>
</feature>
<dbReference type="Pfam" id="PF16976">
    <property type="entry name" value="RcpC"/>
    <property type="match status" value="1"/>
</dbReference>